<keyword evidence="12" id="KW-1185">Reference proteome</keyword>
<keyword evidence="8" id="KW-0326">Glycosidase</keyword>
<dbReference type="InterPro" id="IPR001547">
    <property type="entry name" value="Glyco_hydro_5"/>
</dbReference>
<evidence type="ECO:0000259" key="10">
    <source>
        <dbReference type="Pfam" id="PF26410"/>
    </source>
</evidence>
<evidence type="ECO:0000256" key="2">
    <source>
        <dbReference type="ARBA" id="ARBA00004613"/>
    </source>
</evidence>
<accession>A0AAW1QZ24</accession>
<feature type="region of interest" description="Disordered" evidence="9">
    <location>
        <begin position="172"/>
        <end position="193"/>
    </location>
</feature>
<dbReference type="PANTHER" id="PTHR31451">
    <property type="match status" value="1"/>
</dbReference>
<sequence length="341" mass="36948">MADSCEYWPVGWNSWRLLEGAMGISGALPADTSVLKGANIVEYLMAHGKQMGFNTFRMFGFGDGAGCMLQPSPGQYNEQAFAATDLVLALAAQHGMKVIVAITDYWKITDGVQQYVNWCNGGNKDDFFTNEGCHQLYRSHTQAWIDKMAEFVKSVDPNHMVTIGEEGFFAAGDPHESRNPSGSGGWASSTGQDFTGNHRSPHIDFCTCHIWPDNWKVGGVDFVTSWLDAHIAAAASLGKPLLVEEFGKVVTADTDACDSSERSPYFEAVYGKVEASIRAGGAAKGAMFWEWTVKGAGETLDVSWPNGTHPMGVCIDSSTFRGPVKNFAAFVASHQTAQGRC</sequence>
<dbReference type="AlphaFoldDB" id="A0AAW1QZ24"/>
<name>A0AAW1QZ24_9CHLO</name>
<dbReference type="InterPro" id="IPR017853">
    <property type="entry name" value="GH"/>
</dbReference>
<dbReference type="Gene3D" id="3.20.20.80">
    <property type="entry name" value="Glycosidases"/>
    <property type="match status" value="2"/>
</dbReference>
<dbReference type="EC" id="3.2.1.78" evidence="4"/>
<evidence type="ECO:0000256" key="4">
    <source>
        <dbReference type="ARBA" id="ARBA00012706"/>
    </source>
</evidence>
<evidence type="ECO:0000256" key="8">
    <source>
        <dbReference type="ARBA" id="ARBA00023295"/>
    </source>
</evidence>
<evidence type="ECO:0000256" key="1">
    <source>
        <dbReference type="ARBA" id="ARBA00001678"/>
    </source>
</evidence>
<dbReference type="Pfam" id="PF26410">
    <property type="entry name" value="GH5_mannosidase"/>
    <property type="match status" value="2"/>
</dbReference>
<evidence type="ECO:0000313" key="12">
    <source>
        <dbReference type="Proteomes" id="UP001445335"/>
    </source>
</evidence>
<reference evidence="11 12" key="1">
    <citation type="journal article" date="2024" name="Nat. Commun.">
        <title>Phylogenomics reveals the evolutionary origins of lichenization in chlorophyte algae.</title>
        <authorList>
            <person name="Puginier C."/>
            <person name="Libourel C."/>
            <person name="Otte J."/>
            <person name="Skaloud P."/>
            <person name="Haon M."/>
            <person name="Grisel S."/>
            <person name="Petersen M."/>
            <person name="Berrin J.G."/>
            <person name="Delaux P.M."/>
            <person name="Dal Grande F."/>
            <person name="Keller J."/>
        </authorList>
    </citation>
    <scope>NUCLEOTIDE SEQUENCE [LARGE SCALE GENOMIC DNA]</scope>
    <source>
        <strain evidence="11 12">SAG 245.80</strain>
    </source>
</reference>
<dbReference type="SUPFAM" id="SSF51445">
    <property type="entry name" value="(Trans)glycosidases"/>
    <property type="match status" value="1"/>
</dbReference>
<keyword evidence="7" id="KW-0378">Hydrolase</keyword>
<dbReference type="InterPro" id="IPR045053">
    <property type="entry name" value="MAN-like"/>
</dbReference>
<feature type="domain" description="Glycoside hydrolase family 5" evidence="10">
    <location>
        <begin position="140"/>
        <end position="312"/>
    </location>
</feature>
<feature type="domain" description="Glycoside hydrolase family 5" evidence="10">
    <location>
        <begin position="49"/>
        <end position="124"/>
    </location>
</feature>
<dbReference type="GO" id="GO:0000272">
    <property type="term" value="P:polysaccharide catabolic process"/>
    <property type="evidence" value="ECO:0007669"/>
    <property type="project" value="InterPro"/>
</dbReference>
<evidence type="ECO:0000313" key="11">
    <source>
        <dbReference type="EMBL" id="KAK9826448.1"/>
    </source>
</evidence>
<dbReference type="Proteomes" id="UP001445335">
    <property type="component" value="Unassembled WGS sequence"/>
</dbReference>
<evidence type="ECO:0000256" key="9">
    <source>
        <dbReference type="SAM" id="MobiDB-lite"/>
    </source>
</evidence>
<comment type="subcellular location">
    <subcellularLocation>
        <location evidence="2">Secreted</location>
    </subcellularLocation>
</comment>
<keyword evidence="5" id="KW-0964">Secreted</keyword>
<dbReference type="PANTHER" id="PTHR31451:SF39">
    <property type="entry name" value="MANNAN ENDO-1,4-BETA-MANNOSIDASE 1"/>
    <property type="match status" value="1"/>
</dbReference>
<dbReference type="EMBL" id="JALJOU010000065">
    <property type="protein sequence ID" value="KAK9826448.1"/>
    <property type="molecule type" value="Genomic_DNA"/>
</dbReference>
<comment type="caution">
    <text evidence="11">The sequence shown here is derived from an EMBL/GenBank/DDBJ whole genome shotgun (WGS) entry which is preliminary data.</text>
</comment>
<proteinExistence type="inferred from homology"/>
<dbReference type="GO" id="GO:0016985">
    <property type="term" value="F:mannan endo-1,4-beta-mannosidase activity"/>
    <property type="evidence" value="ECO:0007669"/>
    <property type="project" value="UniProtKB-EC"/>
</dbReference>
<keyword evidence="6" id="KW-0732">Signal</keyword>
<evidence type="ECO:0000256" key="6">
    <source>
        <dbReference type="ARBA" id="ARBA00022729"/>
    </source>
</evidence>
<organism evidence="11 12">
    <name type="scientific">Elliptochloris bilobata</name>
    <dbReference type="NCBI Taxonomy" id="381761"/>
    <lineage>
        <taxon>Eukaryota</taxon>
        <taxon>Viridiplantae</taxon>
        <taxon>Chlorophyta</taxon>
        <taxon>core chlorophytes</taxon>
        <taxon>Trebouxiophyceae</taxon>
        <taxon>Trebouxiophyceae incertae sedis</taxon>
        <taxon>Elliptochloris clade</taxon>
        <taxon>Elliptochloris</taxon>
    </lineage>
</organism>
<gene>
    <name evidence="11" type="ORF">WJX81_007622</name>
</gene>
<comment type="catalytic activity">
    <reaction evidence="1">
        <text>Random hydrolysis of (1-&gt;4)-beta-D-mannosidic linkages in mannans, galactomannans and glucomannans.</text>
        <dbReference type="EC" id="3.2.1.78"/>
    </reaction>
</comment>
<comment type="similarity">
    <text evidence="3">Belongs to the glycosyl hydrolase 5 (cellulase A) family.</text>
</comment>
<evidence type="ECO:0000256" key="7">
    <source>
        <dbReference type="ARBA" id="ARBA00022801"/>
    </source>
</evidence>
<dbReference type="GO" id="GO:0005576">
    <property type="term" value="C:extracellular region"/>
    <property type="evidence" value="ECO:0007669"/>
    <property type="project" value="UniProtKB-SubCell"/>
</dbReference>
<protein>
    <recommendedName>
        <fullName evidence="4">mannan endo-1,4-beta-mannosidase</fullName>
        <ecNumber evidence="4">3.2.1.78</ecNumber>
    </recommendedName>
</protein>
<evidence type="ECO:0000256" key="5">
    <source>
        <dbReference type="ARBA" id="ARBA00022525"/>
    </source>
</evidence>
<evidence type="ECO:0000256" key="3">
    <source>
        <dbReference type="ARBA" id="ARBA00005641"/>
    </source>
</evidence>